<dbReference type="InParanoid" id="A0A1X7TSH6"/>
<dbReference type="AlphaFoldDB" id="A0A1X7TSH6"/>
<dbReference type="EnsemblMetazoa" id="Aqu2.1.17948_001">
    <property type="protein sequence ID" value="Aqu2.1.17948_001"/>
    <property type="gene ID" value="Aqu2.1.17948"/>
</dbReference>
<organism evidence="1">
    <name type="scientific">Amphimedon queenslandica</name>
    <name type="common">Sponge</name>
    <dbReference type="NCBI Taxonomy" id="400682"/>
    <lineage>
        <taxon>Eukaryota</taxon>
        <taxon>Metazoa</taxon>
        <taxon>Porifera</taxon>
        <taxon>Demospongiae</taxon>
        <taxon>Heteroscleromorpha</taxon>
        <taxon>Haplosclerida</taxon>
        <taxon>Niphatidae</taxon>
        <taxon>Amphimedon</taxon>
    </lineage>
</organism>
<sequence length="149" mass="17512">MHGINRRSVLEDVPGFSVVTCLSHDIMHDLFEDILVEEEIILFKELYPSSSIIPKMHFMTHYSHIEKFGPLVHAWTMTQEAKLCFIKRSSQQSNFKNVPKSFANCHQYRLAYKLKFCDRIVTVEQKFSKPNRILLSSEPSDLIRMFEVF</sequence>
<name>A0A1X7TSH6_AMPQE</name>
<reference evidence="1" key="1">
    <citation type="submission" date="2017-05" db="UniProtKB">
        <authorList>
            <consortium name="EnsemblMetazoa"/>
        </authorList>
    </citation>
    <scope>IDENTIFICATION</scope>
</reference>
<evidence type="ECO:0000313" key="1">
    <source>
        <dbReference type="EnsemblMetazoa" id="Aqu2.1.17948_001"/>
    </source>
</evidence>
<accession>A0A1X7TSH6</accession>
<protein>
    <submittedName>
        <fullName evidence="1">Uncharacterized protein</fullName>
    </submittedName>
</protein>
<proteinExistence type="predicted"/>